<organism evidence="1 2">
    <name type="scientific">Petrolisthes cinctipes</name>
    <name type="common">Flat porcelain crab</name>
    <dbReference type="NCBI Taxonomy" id="88211"/>
    <lineage>
        <taxon>Eukaryota</taxon>
        <taxon>Metazoa</taxon>
        <taxon>Ecdysozoa</taxon>
        <taxon>Arthropoda</taxon>
        <taxon>Crustacea</taxon>
        <taxon>Multicrustacea</taxon>
        <taxon>Malacostraca</taxon>
        <taxon>Eumalacostraca</taxon>
        <taxon>Eucarida</taxon>
        <taxon>Decapoda</taxon>
        <taxon>Pleocyemata</taxon>
        <taxon>Anomura</taxon>
        <taxon>Galatheoidea</taxon>
        <taxon>Porcellanidae</taxon>
        <taxon>Petrolisthes</taxon>
    </lineage>
</organism>
<evidence type="ECO:0000313" key="2">
    <source>
        <dbReference type="Proteomes" id="UP001286313"/>
    </source>
</evidence>
<dbReference type="AlphaFoldDB" id="A0AAE1KL80"/>
<protein>
    <submittedName>
        <fullName evidence="1">Uncharacterized protein</fullName>
    </submittedName>
</protein>
<comment type="caution">
    <text evidence="1">The sequence shown here is derived from an EMBL/GenBank/DDBJ whole genome shotgun (WGS) entry which is preliminary data.</text>
</comment>
<keyword evidence="2" id="KW-1185">Reference proteome</keyword>
<reference evidence="1" key="1">
    <citation type="submission" date="2023-10" db="EMBL/GenBank/DDBJ databases">
        <title>Genome assemblies of two species of porcelain crab, Petrolisthes cinctipes and Petrolisthes manimaculis (Anomura: Porcellanidae).</title>
        <authorList>
            <person name="Angst P."/>
        </authorList>
    </citation>
    <scope>NUCLEOTIDE SEQUENCE</scope>
    <source>
        <strain evidence="1">PB745_01</strain>
        <tissue evidence="1">Gill</tissue>
    </source>
</reference>
<sequence>MANIWINTVGGHHMTPLWISTIWLSVGPLDTTTGLTGHHLVPWTSFDFLDWTTTWLLAVSWPPEHWDDWRQKLAEPSSYGLDNFPPIYPPLLPFLTSTTIHLDSHPLPNPSFHH</sequence>
<evidence type="ECO:0000313" key="1">
    <source>
        <dbReference type="EMBL" id="KAK3876399.1"/>
    </source>
</evidence>
<proteinExistence type="predicted"/>
<dbReference type="Proteomes" id="UP001286313">
    <property type="component" value="Unassembled WGS sequence"/>
</dbReference>
<gene>
    <name evidence="1" type="ORF">Pcinc_018811</name>
</gene>
<accession>A0AAE1KL80</accession>
<dbReference type="EMBL" id="JAWQEG010001828">
    <property type="protein sequence ID" value="KAK3876399.1"/>
    <property type="molecule type" value="Genomic_DNA"/>
</dbReference>
<name>A0AAE1KL80_PETCI</name>